<dbReference type="EMBL" id="CP002441">
    <property type="protein sequence ID" value="ADV09142.1"/>
    <property type="molecule type" value="Genomic_DNA"/>
</dbReference>
<reference evidence="2" key="2">
    <citation type="journal article" date="2011" name="J. Bacteriol.">
        <title>Draft genome sequence of a dominant, multidrug-resistant Neisseria gonorrhoeae strain, TCDC-NG08107, from a sexual group at high risk of acquiring human immunodeficiency virus infection and syphilis.</title>
        <authorList>
            <person name="Chen C.C."/>
            <person name="Hsia K.C."/>
            <person name="Huang C.T."/>
            <person name="Wong W.W."/>
            <person name="Yen M.Y."/>
            <person name="Li L.H."/>
            <person name="Lin K.Y."/>
            <person name="Chen K.W."/>
            <person name="Li S.Y."/>
        </authorList>
    </citation>
    <scope>NUCLEOTIDE SEQUENCE</scope>
    <source>
        <strain evidence="2">TCDC-NG08107</strain>
        <plasmid evidence="2">pNGTCDC08107</plasmid>
    </source>
</reference>
<proteinExistence type="predicted"/>
<keyword evidence="2" id="KW-0614">Plasmid</keyword>
<keyword evidence="1" id="KW-0812">Transmembrane</keyword>
<evidence type="ECO:0000256" key="1">
    <source>
        <dbReference type="SAM" id="Phobius"/>
    </source>
</evidence>
<protein>
    <submittedName>
        <fullName evidence="2">Uncharacterized protein</fullName>
    </submittedName>
</protein>
<accession>A0A171IPS7</accession>
<keyword evidence="1" id="KW-0472">Membrane</keyword>
<evidence type="ECO:0000313" key="2">
    <source>
        <dbReference type="EMBL" id="ADV09142.1"/>
    </source>
</evidence>
<reference evidence="2" key="1">
    <citation type="submission" date="2010-12" db="EMBL/GenBank/DDBJ databases">
        <authorList>
            <person name="Wang C.B."/>
            <person name="He X.J."/>
        </authorList>
    </citation>
    <scope>NUCLEOTIDE SEQUENCE</scope>
    <source>
        <strain evidence="2">TCDC-NG08107</strain>
        <plasmid evidence="2">pNGTCDC08107</plasmid>
    </source>
</reference>
<feature type="transmembrane region" description="Helical" evidence="1">
    <location>
        <begin position="32"/>
        <end position="57"/>
    </location>
</feature>
<organism evidence="2">
    <name type="scientific">Neisseria gonorrhoeae TCDC-NG08107</name>
    <dbReference type="NCBI Taxonomy" id="940296"/>
    <lineage>
        <taxon>Bacteria</taxon>
        <taxon>Pseudomonadati</taxon>
        <taxon>Pseudomonadota</taxon>
        <taxon>Betaproteobacteria</taxon>
        <taxon>Neisseriales</taxon>
        <taxon>Neisseriaceae</taxon>
        <taxon>Neisseria</taxon>
    </lineage>
</organism>
<geneLocation type="plasmid" evidence="2">
    <name>pNGTCDC08107</name>
</geneLocation>
<keyword evidence="1" id="KW-1133">Transmembrane helix</keyword>
<dbReference type="BioCyc" id="NGON940296:GLHN-2221-MONOMER"/>
<sequence length="162" mass="18450">MIGDTMPHEQMIDAFSAIIQNSLSLYEEQTPLYYYLTICGSWVLTALGILSLASVFFTIKQKKPYRFIVPILFLWLGYESIHMPRPNLAVFYGYNLAQLSYPANENPNSFLHLADGSNPICCFIGEDEYLQAKRLGFKEYADAKAKALVDLVEMEKKSKQSD</sequence>
<dbReference type="AlphaFoldDB" id="A0A171IPS7"/>
<name>A0A171IPS7_NEIGO</name>
<gene>
    <name evidence="2" type="ORF">NGTW08_p0012</name>
</gene>